<evidence type="ECO:0000256" key="7">
    <source>
        <dbReference type="ARBA" id="ARBA00023065"/>
    </source>
</evidence>
<evidence type="ECO:0000256" key="3">
    <source>
        <dbReference type="ARBA" id="ARBA00022461"/>
    </source>
</evidence>
<evidence type="ECO:0000256" key="13">
    <source>
        <dbReference type="SAM" id="Phobius"/>
    </source>
</evidence>
<feature type="region of interest" description="Disordered" evidence="12">
    <location>
        <begin position="1"/>
        <end position="38"/>
    </location>
</feature>
<keyword evidence="10 11" id="KW-0407">Ion channel</keyword>
<evidence type="ECO:0000256" key="1">
    <source>
        <dbReference type="ARBA" id="ARBA00004141"/>
    </source>
</evidence>
<keyword evidence="16" id="KW-1185">Reference proteome</keyword>
<comment type="subcellular location">
    <subcellularLocation>
        <location evidence="1">Membrane</location>
        <topology evidence="1">Multi-pass membrane protein</topology>
    </subcellularLocation>
</comment>
<protein>
    <submittedName>
        <fullName evidence="15">DgyrCDS5973</fullName>
    </submittedName>
</protein>
<evidence type="ECO:0000256" key="8">
    <source>
        <dbReference type="ARBA" id="ARBA00023136"/>
    </source>
</evidence>
<sequence>MYRNHPQFYDGQYPRSNSRYSYPNSEERSNAKKQRSETLTSEQLEIDKALSIKNGSKPKKKRLRDDAYTFVSTTSLHALPFVLRSRSYSGRIFWILIFLVGTGAMLWHLWLLTKNYLSYSLATTVNIKYEHLQFPSISVCNENALRQSLVFSANLSVPDAFREYVLGLKDTEEYSKNETNPGDRPPPANNKRRRKRSTKPKKPFHVNSSSELEQKSPQYERDPETNEEYGYGNTSTEYRNYETYSKALRLLDSSLRYDLGHQKNVLILSCAFNGIECDTENFTDYLSHDYGNCFTFNDFLNRSKSPRPQGLRVRGSGTTYGLSLLLYLERNEYTLELTPASGARVVISEFGSHPNIDHNGLSLSPGKEIDIGLKKVFIQRLKYQQHTCKEETNYLQLSYNYTQGACNSLCEDQMIYKYCNCHRPEFMEHYNDNQLLSDICESENQTRDRDCQVRILTRIRNAKLNCSCDKACYTTDYDLEMSMKDYPAETKWFTFINRVCEEDSHDCYYLQQIKKEDRRRVLRENFIKLNIFYRDLNFQLVNEDLSYELAQYLSDFGGSIGLWIGMSVITLIEVVDTPARMSTFFAKLDPKLPPIPENGQIECLPFLCAVKQIPPFFDLLGISFKIVKNDIGNNVEILHKAFSRDTAKYSTFDDIIQDEILRQAEKSKNSSSLSFLWLKRALEYMHIFLLQIVEDHEKGGETENLASFCQTAYEKTLKTYHGWFTRKAFSMISHTLPWKKDLLKTLAFNQDQVSIDEIINDTKQYLNGLGEIVKGMNSTIDKFNINFQDVV</sequence>
<dbReference type="Gene3D" id="2.60.470.10">
    <property type="entry name" value="Acid-sensing ion channels like domains"/>
    <property type="match status" value="1"/>
</dbReference>
<feature type="compositionally biased region" description="Basic residues" evidence="12">
    <location>
        <begin position="190"/>
        <end position="204"/>
    </location>
</feature>
<dbReference type="Proteomes" id="UP000549394">
    <property type="component" value="Unassembled WGS sequence"/>
</dbReference>
<keyword evidence="4 11" id="KW-0812">Transmembrane</keyword>
<dbReference type="Gene3D" id="1.10.287.770">
    <property type="entry name" value="YojJ-like"/>
    <property type="match status" value="1"/>
</dbReference>
<keyword evidence="7 11" id="KW-0406">Ion transport</keyword>
<keyword evidence="2 11" id="KW-0813">Transport</keyword>
<dbReference type="InterPro" id="IPR001873">
    <property type="entry name" value="ENaC"/>
</dbReference>
<keyword evidence="5 13" id="KW-1133">Transmembrane helix</keyword>
<dbReference type="SUPFAM" id="SSF110004">
    <property type="entry name" value="Glycolipid transfer protein, GLTP"/>
    <property type="match status" value="1"/>
</dbReference>
<dbReference type="Gene3D" id="1.10.3520.10">
    <property type="entry name" value="Glycolipid transfer protein"/>
    <property type="match status" value="1"/>
</dbReference>
<dbReference type="InterPro" id="IPR014830">
    <property type="entry name" value="Glycolipid_transfer_prot_dom"/>
</dbReference>
<dbReference type="PRINTS" id="PR01078">
    <property type="entry name" value="AMINACHANNEL"/>
</dbReference>
<gene>
    <name evidence="15" type="ORF">DGYR_LOCUS5727</name>
</gene>
<proteinExistence type="inferred from homology"/>
<name>A0A7I8VLM4_9ANNE</name>
<dbReference type="Pfam" id="PF00858">
    <property type="entry name" value="ASC"/>
    <property type="match status" value="1"/>
</dbReference>
<dbReference type="GO" id="GO:0015280">
    <property type="term" value="F:ligand-gated sodium channel activity"/>
    <property type="evidence" value="ECO:0007669"/>
    <property type="project" value="TreeGrafter"/>
</dbReference>
<evidence type="ECO:0000313" key="15">
    <source>
        <dbReference type="EMBL" id="CAD5117171.1"/>
    </source>
</evidence>
<dbReference type="PANTHER" id="PTHR11690">
    <property type="entry name" value="AMILORIDE-SENSITIVE SODIUM CHANNEL-RELATED"/>
    <property type="match status" value="1"/>
</dbReference>
<evidence type="ECO:0000256" key="11">
    <source>
        <dbReference type="RuleBase" id="RU000679"/>
    </source>
</evidence>
<dbReference type="GO" id="GO:0005737">
    <property type="term" value="C:cytoplasm"/>
    <property type="evidence" value="ECO:0007669"/>
    <property type="project" value="InterPro"/>
</dbReference>
<organism evidence="15 16">
    <name type="scientific">Dimorphilus gyrociliatus</name>
    <dbReference type="NCBI Taxonomy" id="2664684"/>
    <lineage>
        <taxon>Eukaryota</taxon>
        <taxon>Metazoa</taxon>
        <taxon>Spiralia</taxon>
        <taxon>Lophotrochozoa</taxon>
        <taxon>Annelida</taxon>
        <taxon>Polychaeta</taxon>
        <taxon>Polychaeta incertae sedis</taxon>
        <taxon>Dinophilidae</taxon>
        <taxon>Dimorphilus</taxon>
    </lineage>
</organism>
<accession>A0A7I8VLM4</accession>
<feature type="region of interest" description="Disordered" evidence="12">
    <location>
        <begin position="172"/>
        <end position="236"/>
    </location>
</feature>
<dbReference type="GO" id="GO:0120013">
    <property type="term" value="F:lipid transfer activity"/>
    <property type="evidence" value="ECO:0007669"/>
    <property type="project" value="InterPro"/>
</dbReference>
<keyword evidence="9 11" id="KW-0739">Sodium transport</keyword>
<dbReference type="EMBL" id="CAJFCJ010000007">
    <property type="protein sequence ID" value="CAD5117171.1"/>
    <property type="molecule type" value="Genomic_DNA"/>
</dbReference>
<evidence type="ECO:0000256" key="5">
    <source>
        <dbReference type="ARBA" id="ARBA00022989"/>
    </source>
</evidence>
<evidence type="ECO:0000313" key="16">
    <source>
        <dbReference type="Proteomes" id="UP000549394"/>
    </source>
</evidence>
<reference evidence="15 16" key="1">
    <citation type="submission" date="2020-08" db="EMBL/GenBank/DDBJ databases">
        <authorList>
            <person name="Hejnol A."/>
        </authorList>
    </citation>
    <scope>NUCLEOTIDE SEQUENCE [LARGE SCALE GENOMIC DNA]</scope>
</reference>
<dbReference type="Pfam" id="PF08718">
    <property type="entry name" value="GLTP"/>
    <property type="match status" value="1"/>
</dbReference>
<feature type="compositionally biased region" description="Basic and acidic residues" evidence="12">
    <location>
        <begin position="25"/>
        <end position="36"/>
    </location>
</feature>
<evidence type="ECO:0000256" key="4">
    <source>
        <dbReference type="ARBA" id="ARBA00022692"/>
    </source>
</evidence>
<feature type="domain" description="Glycolipid transfer protein" evidence="14">
    <location>
        <begin position="601"/>
        <end position="747"/>
    </location>
</feature>
<keyword evidence="6" id="KW-0915">Sodium</keyword>
<dbReference type="OrthoDB" id="6021021at2759"/>
<keyword evidence="3 11" id="KW-0894">Sodium channel</keyword>
<keyword evidence="8 13" id="KW-0472">Membrane</keyword>
<evidence type="ECO:0000256" key="10">
    <source>
        <dbReference type="ARBA" id="ARBA00023303"/>
    </source>
</evidence>
<evidence type="ECO:0000256" key="9">
    <source>
        <dbReference type="ARBA" id="ARBA00023201"/>
    </source>
</evidence>
<comment type="caution">
    <text evidence="15">The sequence shown here is derived from an EMBL/GenBank/DDBJ whole genome shotgun (WGS) entry which is preliminary data.</text>
</comment>
<dbReference type="PANTHER" id="PTHR11690:SF248">
    <property type="entry name" value="PICKPOCKET 17, ISOFORM A"/>
    <property type="match status" value="1"/>
</dbReference>
<comment type="similarity">
    <text evidence="11">Belongs to the amiloride-sensitive sodium channel (TC 1.A.6) family.</text>
</comment>
<evidence type="ECO:0000259" key="14">
    <source>
        <dbReference type="Pfam" id="PF08718"/>
    </source>
</evidence>
<feature type="compositionally biased region" description="Basic and acidic residues" evidence="12">
    <location>
        <begin position="212"/>
        <end position="224"/>
    </location>
</feature>
<dbReference type="InterPro" id="IPR036497">
    <property type="entry name" value="GLTP_sf"/>
</dbReference>
<evidence type="ECO:0000256" key="2">
    <source>
        <dbReference type="ARBA" id="ARBA00022448"/>
    </source>
</evidence>
<feature type="transmembrane region" description="Helical" evidence="13">
    <location>
        <begin position="92"/>
        <end position="110"/>
    </location>
</feature>
<dbReference type="AlphaFoldDB" id="A0A7I8VLM4"/>
<evidence type="ECO:0000256" key="12">
    <source>
        <dbReference type="SAM" id="MobiDB-lite"/>
    </source>
</evidence>
<evidence type="ECO:0000256" key="6">
    <source>
        <dbReference type="ARBA" id="ARBA00023053"/>
    </source>
</evidence>
<dbReference type="GO" id="GO:0005886">
    <property type="term" value="C:plasma membrane"/>
    <property type="evidence" value="ECO:0007669"/>
    <property type="project" value="TreeGrafter"/>
</dbReference>
<feature type="compositionally biased region" description="Polar residues" evidence="12">
    <location>
        <begin position="14"/>
        <end position="24"/>
    </location>
</feature>